<accession>A0A2V2NBC7</accession>
<dbReference type="InterPro" id="IPR050723">
    <property type="entry name" value="CFA/CMAS"/>
</dbReference>
<dbReference type="PANTHER" id="PTHR43667">
    <property type="entry name" value="CYCLOPROPANE-FATTY-ACYL-PHOSPHOLIPID SYNTHASE"/>
    <property type="match status" value="1"/>
</dbReference>
<evidence type="ECO:0000259" key="1">
    <source>
        <dbReference type="Pfam" id="PF13649"/>
    </source>
</evidence>
<dbReference type="InterPro" id="IPR041698">
    <property type="entry name" value="Methyltransf_25"/>
</dbReference>
<proteinExistence type="predicted"/>
<protein>
    <submittedName>
        <fullName evidence="2">Class I SAM-dependent methyltransferase</fullName>
    </submittedName>
</protein>
<dbReference type="AlphaFoldDB" id="A0A2V2NBC7"/>
<name>A0A2V2NBC7_9EURY</name>
<evidence type="ECO:0000313" key="2">
    <source>
        <dbReference type="EMBL" id="PWR76050.1"/>
    </source>
</evidence>
<organism evidence="2 3">
    <name type="scientific">Methanospirillum stamsii</name>
    <dbReference type="NCBI Taxonomy" id="1277351"/>
    <lineage>
        <taxon>Archaea</taxon>
        <taxon>Methanobacteriati</taxon>
        <taxon>Methanobacteriota</taxon>
        <taxon>Stenosarchaea group</taxon>
        <taxon>Methanomicrobia</taxon>
        <taxon>Methanomicrobiales</taxon>
        <taxon>Methanospirillaceae</taxon>
        <taxon>Methanospirillum</taxon>
    </lineage>
</organism>
<dbReference type="PANTHER" id="PTHR43667:SF2">
    <property type="entry name" value="FATTY ACID C-METHYL TRANSFERASE"/>
    <property type="match status" value="1"/>
</dbReference>
<keyword evidence="2" id="KW-0489">Methyltransferase</keyword>
<dbReference type="OrthoDB" id="57427at2157"/>
<dbReference type="Pfam" id="PF13649">
    <property type="entry name" value="Methyltransf_25"/>
    <property type="match status" value="1"/>
</dbReference>
<keyword evidence="3" id="KW-1185">Reference proteome</keyword>
<reference evidence="2 3" key="1">
    <citation type="submission" date="2018-05" db="EMBL/GenBank/DDBJ databases">
        <title>Draft genome of Methanospirillum stamsii Pt1.</title>
        <authorList>
            <person name="Dueholm M.S."/>
            <person name="Nielsen P.H."/>
            <person name="Bakmann L.F."/>
            <person name="Otzen D.E."/>
        </authorList>
    </citation>
    <scope>NUCLEOTIDE SEQUENCE [LARGE SCALE GENOMIC DNA]</scope>
    <source>
        <strain evidence="2 3">Pt1</strain>
    </source>
</reference>
<dbReference type="Gene3D" id="3.40.50.150">
    <property type="entry name" value="Vaccinia Virus protein VP39"/>
    <property type="match status" value="1"/>
</dbReference>
<evidence type="ECO:0000313" key="3">
    <source>
        <dbReference type="Proteomes" id="UP000245934"/>
    </source>
</evidence>
<dbReference type="Proteomes" id="UP000245934">
    <property type="component" value="Unassembled WGS sequence"/>
</dbReference>
<dbReference type="InterPro" id="IPR029063">
    <property type="entry name" value="SAM-dependent_MTases_sf"/>
</dbReference>
<feature type="domain" description="Methyltransferase" evidence="1">
    <location>
        <begin position="69"/>
        <end position="150"/>
    </location>
</feature>
<gene>
    <name evidence="2" type="ORF">DLD82_01790</name>
</gene>
<sequence length="280" mass="32137">MIDVNQIDWNEAWKKPHGEEEKKSGFISCGRRWTDPERCRRFSDAMKEDNWAGSYSRIQAMDITPTSRILDVGAGPGSLAIPLAKKVAHVTAVEPSGGMLTCLKENIAEAGIENITIVPKKWEDVDIRSDLNPPYDIVFASYSLGFPDLKEGLLKMDAVSSKYVYIFWFADMRSPWQRNYREIWKDLYGVPAPSGTKVNIVFNLLNQIGIFANVEVTKEESVHKYSTFDEAVFDQKVGLNLETEKQEKVLRKFLDKKIKIENGKFVHREISLRAKIWWEK</sequence>
<dbReference type="GO" id="GO:0032259">
    <property type="term" value="P:methylation"/>
    <property type="evidence" value="ECO:0007669"/>
    <property type="project" value="UniProtKB-KW"/>
</dbReference>
<comment type="caution">
    <text evidence="2">The sequence shown here is derived from an EMBL/GenBank/DDBJ whole genome shotgun (WGS) entry which is preliminary data.</text>
</comment>
<keyword evidence="2" id="KW-0808">Transferase</keyword>
<dbReference type="RefSeq" id="WP_109939400.1">
    <property type="nucleotide sequence ID" value="NZ_CP176366.1"/>
</dbReference>
<dbReference type="CDD" id="cd02440">
    <property type="entry name" value="AdoMet_MTases"/>
    <property type="match status" value="1"/>
</dbReference>
<dbReference type="EMBL" id="QGMZ01000005">
    <property type="protein sequence ID" value="PWR76050.1"/>
    <property type="molecule type" value="Genomic_DNA"/>
</dbReference>
<dbReference type="SUPFAM" id="SSF53335">
    <property type="entry name" value="S-adenosyl-L-methionine-dependent methyltransferases"/>
    <property type="match status" value="1"/>
</dbReference>
<dbReference type="GO" id="GO:0008168">
    <property type="term" value="F:methyltransferase activity"/>
    <property type="evidence" value="ECO:0007669"/>
    <property type="project" value="UniProtKB-KW"/>
</dbReference>
<dbReference type="GeneID" id="97608478"/>